<proteinExistence type="predicted"/>
<evidence type="ECO:0000313" key="4">
    <source>
        <dbReference type="Proteomes" id="UP000265515"/>
    </source>
</evidence>
<dbReference type="Gramene" id="GBG62755">
    <property type="protein sequence ID" value="GBG62755"/>
    <property type="gene ID" value="CBR_g31772"/>
</dbReference>
<evidence type="ECO:0000259" key="2">
    <source>
        <dbReference type="Pfam" id="PF04937"/>
    </source>
</evidence>
<dbReference type="Proteomes" id="UP000265515">
    <property type="component" value="Unassembled WGS sequence"/>
</dbReference>
<keyword evidence="4" id="KW-1185">Reference proteome</keyword>
<feature type="compositionally biased region" description="Low complexity" evidence="1">
    <location>
        <begin position="375"/>
        <end position="387"/>
    </location>
</feature>
<feature type="compositionally biased region" description="Basic and acidic residues" evidence="1">
    <location>
        <begin position="360"/>
        <end position="374"/>
    </location>
</feature>
<accession>A0A388JYB2</accession>
<sequence length="500" mass="55330">MYRVRTATGIPSQRGKVASMVSEVRSAFRHTGATILSDGRKSRSGKPLVNFLAGGANGALLYATVARDGSVRDTADIVYRRWRAIILSFPAKDVIGFCIESASYYMAAARRFATDEDPSIRRITWLHCSSHVCNLILSDIRTRVGWVKDTIIRDRSGEDVEPEVWGARPAGIVREQAIQQQVVAFHDSRLSRARAVQDVFGQRATELRPWPEAVGDGPDSDADGGDPCDEWTDDDDAPVSGDTTTERVYFTYGGGPDGMDSHTSVITDDVSSIGQASGTGRGGGRRGRRPSAADVLELEPRGGLRMTGRRWEVRSDSEHEREAEEEEVPRQDRRYSPSHHRTTTPPEALRPSERMASTAGRERTYENEEREGERTPSGSGIRPRSPSELCRNDFDVGHTVTIWTWVAMARATHRVTRDGMSPRADDLPLVEAVATARPRVMRDRVPPCVAGERVDPVEMGIPQLTRDRVPTRVVGETMDPTEMMTTTTVARTMRIGSPWS</sequence>
<feature type="region of interest" description="Disordered" evidence="1">
    <location>
        <begin position="255"/>
        <end position="390"/>
    </location>
</feature>
<dbReference type="Pfam" id="PF04937">
    <property type="entry name" value="DUF659"/>
    <property type="match status" value="1"/>
</dbReference>
<name>A0A388JYB2_CHABU</name>
<feature type="region of interest" description="Disordered" evidence="1">
    <location>
        <begin position="208"/>
        <end position="243"/>
    </location>
</feature>
<dbReference type="EMBL" id="BFEA01000031">
    <property type="protein sequence ID" value="GBG62755.1"/>
    <property type="molecule type" value="Genomic_DNA"/>
</dbReference>
<evidence type="ECO:0000313" key="3">
    <source>
        <dbReference type="EMBL" id="GBG62755.1"/>
    </source>
</evidence>
<dbReference type="InterPro" id="IPR007021">
    <property type="entry name" value="DUF659"/>
</dbReference>
<comment type="caution">
    <text evidence="3">The sequence shown here is derived from an EMBL/GenBank/DDBJ whole genome shotgun (WGS) entry which is preliminary data.</text>
</comment>
<feature type="compositionally biased region" description="Acidic residues" evidence="1">
    <location>
        <begin position="218"/>
        <end position="237"/>
    </location>
</feature>
<feature type="compositionally biased region" description="Basic and acidic residues" evidence="1">
    <location>
        <begin position="309"/>
        <end position="335"/>
    </location>
</feature>
<reference evidence="3 4" key="1">
    <citation type="journal article" date="2018" name="Cell">
        <title>The Chara Genome: Secondary Complexity and Implications for Plant Terrestrialization.</title>
        <authorList>
            <person name="Nishiyama T."/>
            <person name="Sakayama H."/>
            <person name="Vries J.D."/>
            <person name="Buschmann H."/>
            <person name="Saint-Marcoux D."/>
            <person name="Ullrich K.K."/>
            <person name="Haas F.B."/>
            <person name="Vanderstraeten L."/>
            <person name="Becker D."/>
            <person name="Lang D."/>
            <person name="Vosolsobe S."/>
            <person name="Rombauts S."/>
            <person name="Wilhelmsson P.K.I."/>
            <person name="Janitza P."/>
            <person name="Kern R."/>
            <person name="Heyl A."/>
            <person name="Rumpler F."/>
            <person name="Villalobos L.I.A.C."/>
            <person name="Clay J.M."/>
            <person name="Skokan R."/>
            <person name="Toyoda A."/>
            <person name="Suzuki Y."/>
            <person name="Kagoshima H."/>
            <person name="Schijlen E."/>
            <person name="Tajeshwar N."/>
            <person name="Catarino B."/>
            <person name="Hetherington A.J."/>
            <person name="Saltykova A."/>
            <person name="Bonnot C."/>
            <person name="Breuninger H."/>
            <person name="Symeonidi A."/>
            <person name="Radhakrishnan G.V."/>
            <person name="Van Nieuwerburgh F."/>
            <person name="Deforce D."/>
            <person name="Chang C."/>
            <person name="Karol K.G."/>
            <person name="Hedrich R."/>
            <person name="Ulvskov P."/>
            <person name="Glockner G."/>
            <person name="Delwiche C.F."/>
            <person name="Petrasek J."/>
            <person name="Van de Peer Y."/>
            <person name="Friml J."/>
            <person name="Beilby M."/>
            <person name="Dolan L."/>
            <person name="Kohara Y."/>
            <person name="Sugano S."/>
            <person name="Fujiyama A."/>
            <person name="Delaux P.-M."/>
            <person name="Quint M."/>
            <person name="TheiBen G."/>
            <person name="Hagemann M."/>
            <person name="Harholt J."/>
            <person name="Dunand C."/>
            <person name="Zachgo S."/>
            <person name="Langdale J."/>
            <person name="Maumus F."/>
            <person name="Straeten D.V.D."/>
            <person name="Gould S.B."/>
            <person name="Rensing S.A."/>
        </authorList>
    </citation>
    <scope>NUCLEOTIDE SEQUENCE [LARGE SCALE GENOMIC DNA]</scope>
    <source>
        <strain evidence="3 4">S276</strain>
    </source>
</reference>
<evidence type="ECO:0000256" key="1">
    <source>
        <dbReference type="SAM" id="MobiDB-lite"/>
    </source>
</evidence>
<dbReference type="AlphaFoldDB" id="A0A388JYB2"/>
<gene>
    <name evidence="3" type="ORF">CBR_g31772</name>
</gene>
<organism evidence="3 4">
    <name type="scientific">Chara braunii</name>
    <name type="common">Braun's stonewort</name>
    <dbReference type="NCBI Taxonomy" id="69332"/>
    <lineage>
        <taxon>Eukaryota</taxon>
        <taxon>Viridiplantae</taxon>
        <taxon>Streptophyta</taxon>
        <taxon>Charophyceae</taxon>
        <taxon>Charales</taxon>
        <taxon>Characeae</taxon>
        <taxon>Chara</taxon>
    </lineage>
</organism>
<protein>
    <recommendedName>
        <fullName evidence="2">DUF659 domain-containing protein</fullName>
    </recommendedName>
</protein>
<feature type="domain" description="DUF659" evidence="2">
    <location>
        <begin position="13"/>
        <end position="152"/>
    </location>
</feature>
<feature type="compositionally biased region" description="Polar residues" evidence="1">
    <location>
        <begin position="261"/>
        <end position="276"/>
    </location>
</feature>